<feature type="region of interest" description="Disordered" evidence="1">
    <location>
        <begin position="547"/>
        <end position="611"/>
    </location>
</feature>
<keyword evidence="4" id="KW-1185">Reference proteome</keyword>
<evidence type="ECO:0000313" key="3">
    <source>
        <dbReference type="EMBL" id="TQM62772.1"/>
    </source>
</evidence>
<evidence type="ECO:0000313" key="4">
    <source>
        <dbReference type="Proteomes" id="UP000316747"/>
    </source>
</evidence>
<evidence type="ECO:0000256" key="1">
    <source>
        <dbReference type="SAM" id="MobiDB-lite"/>
    </source>
</evidence>
<feature type="region of interest" description="Disordered" evidence="1">
    <location>
        <begin position="454"/>
        <end position="482"/>
    </location>
</feature>
<reference evidence="3 4" key="1">
    <citation type="submission" date="2019-06" db="EMBL/GenBank/DDBJ databases">
        <title>Genome sequencing of plant associated microbes to promote plant fitness in Sorghum bicolor and Oryza sativa.</title>
        <authorList>
            <person name="Coleman-Derr D."/>
        </authorList>
    </citation>
    <scope>NUCLEOTIDE SEQUENCE [LARGE SCALE GENOMIC DNA]</scope>
    <source>
        <strain evidence="3 4">KV-663</strain>
    </source>
</reference>
<dbReference type="OrthoDB" id="4857724at2"/>
<dbReference type="RefSeq" id="WP_141844808.1">
    <property type="nucleotide sequence ID" value="NZ_VFPM01000002.1"/>
</dbReference>
<name>A0A543HWU5_9MICO</name>
<dbReference type="InterPro" id="IPR003870">
    <property type="entry name" value="DUF222"/>
</dbReference>
<evidence type="ECO:0000259" key="2">
    <source>
        <dbReference type="Pfam" id="PF02720"/>
    </source>
</evidence>
<comment type="caution">
    <text evidence="3">The sequence shown here is derived from an EMBL/GenBank/DDBJ whole genome shotgun (WGS) entry which is preliminary data.</text>
</comment>
<feature type="compositionally biased region" description="Polar residues" evidence="1">
    <location>
        <begin position="578"/>
        <end position="587"/>
    </location>
</feature>
<dbReference type="Pfam" id="PF02720">
    <property type="entry name" value="DUF222"/>
    <property type="match status" value="1"/>
</dbReference>
<sequence length="611" mass="64565">MAENADVLELLRSRLADLETRQRSGGGTSATDFWQRLTGGMPSAPDASSATASGPSRPSVTTAPAEADGAGVWAEWGRTTSGPAEPGPSQGSTGTSRRRPSRRVAPQVRPLTAPRGPWSGVPAEVLDSIDPQGLEPLSEAEWLAMVDDPEWIEATAARAATWDSDRSRADARQAVQLDAVVGRSLVAHADTDLAAAAERVAAQRATLEVTLVGIVSELVSRGTEAPDGLSRVDWLRRHDASLTAGQAKALVTVGAALTGPRWARLRLLVTTGQVTVGNAAQILDFHTRTAPVADDGDLTTALADLTDQARQLRPEELARLVRHHTEQITPPRDQDDLDHRRRTARGLWFTPPNATGMVGLRGTLDPEGAAILKSAIDPLSLPRPERDEHGHTITADDRTPARRRMDALLAMLQRGVASADRVPTTDKAKVVVLIDLDTLLTDLSDDLGDHIGDDIPDAFRRKPPTSTRTGTATGTGTGTGITLSGDVLSPGVVRRMACDAQIIPMVLGGDSKPLDVGQRRRLFTRSQRLALGVRDKGCSWQGCTMPRAGATPTTSPTGPSAARPTCSTRPCCARDTTPRSTAATSPRQSPPTASPGTPEPPAPIPAETSGD</sequence>
<feature type="domain" description="DUF222" evidence="2">
    <location>
        <begin position="195"/>
        <end position="535"/>
    </location>
</feature>
<feature type="compositionally biased region" description="Low complexity" evidence="1">
    <location>
        <begin position="42"/>
        <end position="56"/>
    </location>
</feature>
<feature type="region of interest" description="Disordered" evidence="1">
    <location>
        <begin position="17"/>
        <end position="119"/>
    </location>
</feature>
<accession>A0A543HWU5</accession>
<feature type="compositionally biased region" description="Pro residues" evidence="1">
    <location>
        <begin position="588"/>
        <end position="604"/>
    </location>
</feature>
<dbReference type="Proteomes" id="UP000316747">
    <property type="component" value="Unassembled WGS sequence"/>
</dbReference>
<organism evidence="3 4">
    <name type="scientific">Humibacillus xanthopallidus</name>
    <dbReference type="NCBI Taxonomy" id="412689"/>
    <lineage>
        <taxon>Bacteria</taxon>
        <taxon>Bacillati</taxon>
        <taxon>Actinomycetota</taxon>
        <taxon>Actinomycetes</taxon>
        <taxon>Micrococcales</taxon>
        <taxon>Intrasporangiaceae</taxon>
        <taxon>Humibacillus</taxon>
    </lineage>
</organism>
<gene>
    <name evidence="3" type="ORF">FBY41_2810</name>
</gene>
<feature type="compositionally biased region" description="Low complexity" evidence="1">
    <location>
        <begin position="547"/>
        <end position="565"/>
    </location>
</feature>
<dbReference type="EMBL" id="VFPM01000002">
    <property type="protein sequence ID" value="TQM62772.1"/>
    <property type="molecule type" value="Genomic_DNA"/>
</dbReference>
<proteinExistence type="predicted"/>
<protein>
    <submittedName>
        <fullName evidence="3">Uncharacterized protein DUF222</fullName>
    </submittedName>
</protein>
<dbReference type="AlphaFoldDB" id="A0A543HWU5"/>